<evidence type="ECO:0000256" key="1">
    <source>
        <dbReference type="ARBA" id="ARBA00000085"/>
    </source>
</evidence>
<dbReference type="PROSITE" id="PS50109">
    <property type="entry name" value="HIS_KIN"/>
    <property type="match status" value="1"/>
</dbReference>
<keyword evidence="8" id="KW-0812">Transmembrane</keyword>
<dbReference type="PANTHER" id="PTHR34220:SF7">
    <property type="entry name" value="SENSOR HISTIDINE KINASE YPDA"/>
    <property type="match status" value="1"/>
</dbReference>
<evidence type="ECO:0000256" key="8">
    <source>
        <dbReference type="SAM" id="Phobius"/>
    </source>
</evidence>
<keyword evidence="8" id="KW-0472">Membrane</keyword>
<dbReference type="InterPro" id="IPR050640">
    <property type="entry name" value="Bact_2-comp_sensor_kinase"/>
</dbReference>
<evidence type="ECO:0000313" key="11">
    <source>
        <dbReference type="EMBL" id="QMW76318.1"/>
    </source>
</evidence>
<dbReference type="RefSeq" id="WP_018595423.1">
    <property type="nucleotide sequence ID" value="NZ_CABLBP010000003.1"/>
</dbReference>
<dbReference type="SUPFAM" id="SSF158472">
    <property type="entry name" value="HAMP domain-like"/>
    <property type="match status" value="1"/>
</dbReference>
<evidence type="ECO:0000259" key="10">
    <source>
        <dbReference type="PROSITE" id="PS50885"/>
    </source>
</evidence>
<evidence type="ECO:0000256" key="7">
    <source>
        <dbReference type="ARBA" id="ARBA00023012"/>
    </source>
</evidence>
<evidence type="ECO:0000256" key="4">
    <source>
        <dbReference type="ARBA" id="ARBA00022553"/>
    </source>
</evidence>
<dbReference type="EMBL" id="CP039126">
    <property type="protein sequence ID" value="QMW76318.1"/>
    <property type="molecule type" value="Genomic_DNA"/>
</dbReference>
<dbReference type="InterPro" id="IPR010559">
    <property type="entry name" value="Sig_transdc_His_kin_internal"/>
</dbReference>
<evidence type="ECO:0000259" key="9">
    <source>
        <dbReference type="PROSITE" id="PS50109"/>
    </source>
</evidence>
<dbReference type="SMART" id="SM00304">
    <property type="entry name" value="HAMP"/>
    <property type="match status" value="1"/>
</dbReference>
<dbReference type="GeneID" id="75053022"/>
<keyword evidence="6" id="KW-0418">Kinase</keyword>
<keyword evidence="8" id="KW-1133">Transmembrane helix</keyword>
<feature type="domain" description="HAMP" evidence="10">
    <location>
        <begin position="313"/>
        <end position="365"/>
    </location>
</feature>
<dbReference type="Pfam" id="PF06580">
    <property type="entry name" value="His_kinase"/>
    <property type="match status" value="1"/>
</dbReference>
<reference evidence="11 12" key="1">
    <citation type="submission" date="2019-04" db="EMBL/GenBank/DDBJ databases">
        <authorList>
            <person name="Schori C."/>
            <person name="Ahrens C."/>
        </authorList>
    </citation>
    <scope>NUCLEOTIDE SEQUENCE [LARGE SCALE GENOMIC DNA]</scope>
    <source>
        <strain evidence="11 12">DSM 2950</strain>
    </source>
</reference>
<dbReference type="InterPro" id="IPR036890">
    <property type="entry name" value="HATPase_C_sf"/>
</dbReference>
<evidence type="ECO:0000256" key="5">
    <source>
        <dbReference type="ARBA" id="ARBA00022679"/>
    </source>
</evidence>
<dbReference type="Gene3D" id="6.10.340.10">
    <property type="match status" value="1"/>
</dbReference>
<protein>
    <recommendedName>
        <fullName evidence="3">histidine kinase</fullName>
        <ecNumber evidence="3">2.7.13.3</ecNumber>
    </recommendedName>
</protein>
<dbReference type="InterPro" id="IPR003594">
    <property type="entry name" value="HATPase_dom"/>
</dbReference>
<dbReference type="Proteomes" id="UP000515789">
    <property type="component" value="Chromosome"/>
</dbReference>
<evidence type="ECO:0000256" key="2">
    <source>
        <dbReference type="ARBA" id="ARBA00004370"/>
    </source>
</evidence>
<evidence type="ECO:0000256" key="3">
    <source>
        <dbReference type="ARBA" id="ARBA00012438"/>
    </source>
</evidence>
<dbReference type="Pfam" id="PF00672">
    <property type="entry name" value="HAMP"/>
    <property type="match status" value="1"/>
</dbReference>
<dbReference type="PROSITE" id="PS50885">
    <property type="entry name" value="HAMP"/>
    <property type="match status" value="1"/>
</dbReference>
<dbReference type="GO" id="GO:0000155">
    <property type="term" value="F:phosphorelay sensor kinase activity"/>
    <property type="evidence" value="ECO:0007669"/>
    <property type="project" value="InterPro"/>
</dbReference>
<dbReference type="CDD" id="cd06225">
    <property type="entry name" value="HAMP"/>
    <property type="match status" value="1"/>
</dbReference>
<keyword evidence="5" id="KW-0808">Transferase</keyword>
<dbReference type="PANTHER" id="PTHR34220">
    <property type="entry name" value="SENSOR HISTIDINE KINASE YPDA"/>
    <property type="match status" value="1"/>
</dbReference>
<comment type="subcellular location">
    <subcellularLocation>
        <location evidence="2">Membrane</location>
    </subcellularLocation>
</comment>
<proteinExistence type="predicted"/>
<comment type="catalytic activity">
    <reaction evidence="1">
        <text>ATP + protein L-histidine = ADP + protein N-phospho-L-histidine.</text>
        <dbReference type="EC" id="2.7.13.3"/>
    </reaction>
</comment>
<sequence>MTEKGKGKLRITGIRKKMLLVFAVLITITGAGISVFSAAVFKQGYGKISKVYLQDITQQTTNNLENMIQTIEDINIQILSSSVIQEQLEIVNGQEMELYSIRNISKIVERELETNALFSSDVVSLSVFSKSGLEFSVKKITGRGTDLAFSEREIYAANGTTLWGLVGPDDDICIAKAILDLTTMRPIGYINIVYEREYFGDIVRDNPTEYSGACYVVDRDGVITVTNHERYLGDEFPVEIEKLRESETWRYDILNGTNSFYYVGNEMPNGWTLVEAVSVKEFYKNTYRVIGLTGIFLLGILILSFISVNMATKHIAKPTQDLLESMKLFGMGNLSHRVEVKTTDEIGQIGSEYNRMAENIETLIEKVYKMEITQKQAEIDFLCMQINPHFLYNTLDTISWMAIMQGNLDISEMTISLADLLRAMIQKDRFVTVEDEMKTVKDYLLIQGQRFGDKISVIYDIDEQAYPCRIPNFILQPLIENAIIHGLEPKLEKGTLRVQIKLENEAVAFCIADNGVGMSREEIQALYEKCEMNDTNQNIGLKNVYRRLILCYGETSRLHIESEKHRGTKIKFILPMTIIGQQEEEN</sequence>
<dbReference type="InterPro" id="IPR003660">
    <property type="entry name" value="HAMP_dom"/>
</dbReference>
<dbReference type="InterPro" id="IPR005467">
    <property type="entry name" value="His_kinase_dom"/>
</dbReference>
<dbReference type="Gene3D" id="3.30.565.10">
    <property type="entry name" value="Histidine kinase-like ATPase, C-terminal domain"/>
    <property type="match status" value="1"/>
</dbReference>
<evidence type="ECO:0000313" key="12">
    <source>
        <dbReference type="Proteomes" id="UP000515789"/>
    </source>
</evidence>
<dbReference type="Pfam" id="PF02518">
    <property type="entry name" value="HATPase_c"/>
    <property type="match status" value="1"/>
</dbReference>
<dbReference type="AlphaFoldDB" id="A0A7G5MNX5"/>
<keyword evidence="4" id="KW-0597">Phosphoprotein</keyword>
<dbReference type="GO" id="GO:0016020">
    <property type="term" value="C:membrane"/>
    <property type="evidence" value="ECO:0007669"/>
    <property type="project" value="UniProtKB-SubCell"/>
</dbReference>
<organism evidence="11 12">
    <name type="scientific">Blautia producta</name>
    <dbReference type="NCBI Taxonomy" id="33035"/>
    <lineage>
        <taxon>Bacteria</taxon>
        <taxon>Bacillati</taxon>
        <taxon>Bacillota</taxon>
        <taxon>Clostridia</taxon>
        <taxon>Lachnospirales</taxon>
        <taxon>Lachnospiraceae</taxon>
        <taxon>Blautia</taxon>
    </lineage>
</organism>
<feature type="domain" description="Histidine kinase" evidence="9">
    <location>
        <begin position="474"/>
        <end position="578"/>
    </location>
</feature>
<dbReference type="EC" id="2.7.13.3" evidence="3"/>
<accession>A0A7G5MNX5</accession>
<evidence type="ECO:0000256" key="6">
    <source>
        <dbReference type="ARBA" id="ARBA00022777"/>
    </source>
</evidence>
<keyword evidence="7" id="KW-0902">Two-component regulatory system</keyword>
<gene>
    <name evidence="11" type="ORF">E5259_01185</name>
</gene>
<dbReference type="SUPFAM" id="SSF55874">
    <property type="entry name" value="ATPase domain of HSP90 chaperone/DNA topoisomerase II/histidine kinase"/>
    <property type="match status" value="1"/>
</dbReference>
<feature type="transmembrane region" description="Helical" evidence="8">
    <location>
        <begin position="287"/>
        <end position="308"/>
    </location>
</feature>
<name>A0A7G5MNX5_9FIRM</name>